<feature type="transmembrane region" description="Helical" evidence="12">
    <location>
        <begin position="235"/>
        <end position="257"/>
    </location>
</feature>
<proteinExistence type="inferred from homology"/>
<evidence type="ECO:0000256" key="6">
    <source>
        <dbReference type="ARBA" id="ARBA00023136"/>
    </source>
</evidence>
<keyword evidence="8" id="KW-0807">Transducer</keyword>
<dbReference type="GO" id="GO:0005549">
    <property type="term" value="F:odorant binding"/>
    <property type="evidence" value="ECO:0007669"/>
    <property type="project" value="InterPro"/>
</dbReference>
<evidence type="ECO:0000256" key="10">
    <source>
        <dbReference type="ARBA" id="ARBA00037946"/>
    </source>
</evidence>
<comment type="caution">
    <text evidence="13">The sequence shown here is derived from an EMBL/GenBank/DDBJ whole genome shotgun (WGS) entry which is preliminary data.</text>
</comment>
<dbReference type="GO" id="GO:0005886">
    <property type="term" value="C:plasma membrane"/>
    <property type="evidence" value="ECO:0007669"/>
    <property type="project" value="UniProtKB-SubCell"/>
</dbReference>
<feature type="transmembrane region" description="Helical" evidence="12">
    <location>
        <begin position="31"/>
        <end position="55"/>
    </location>
</feature>
<evidence type="ECO:0008006" key="15">
    <source>
        <dbReference type="Google" id="ProtNLM"/>
    </source>
</evidence>
<organism evidence="13 14">
    <name type="scientific">Aphidius gifuensis</name>
    <name type="common">Parasitoid wasp</name>
    <dbReference type="NCBI Taxonomy" id="684658"/>
    <lineage>
        <taxon>Eukaryota</taxon>
        <taxon>Metazoa</taxon>
        <taxon>Ecdysozoa</taxon>
        <taxon>Arthropoda</taxon>
        <taxon>Hexapoda</taxon>
        <taxon>Insecta</taxon>
        <taxon>Pterygota</taxon>
        <taxon>Neoptera</taxon>
        <taxon>Endopterygota</taxon>
        <taxon>Hymenoptera</taxon>
        <taxon>Apocrita</taxon>
        <taxon>Ichneumonoidea</taxon>
        <taxon>Braconidae</taxon>
        <taxon>Aphidiinae</taxon>
        <taxon>Aphidius</taxon>
    </lineage>
</organism>
<dbReference type="PANTHER" id="PTHR21137:SF37">
    <property type="entry name" value="ODORANT RECEPTOR 46A, ISOFORM B-RELATED"/>
    <property type="match status" value="1"/>
</dbReference>
<feature type="transmembrane region" description="Helical" evidence="12">
    <location>
        <begin position="67"/>
        <end position="85"/>
    </location>
</feature>
<dbReference type="EMBL" id="JACMRX010000001">
    <property type="protein sequence ID" value="KAF7998288.1"/>
    <property type="molecule type" value="Genomic_DNA"/>
</dbReference>
<evidence type="ECO:0000313" key="13">
    <source>
        <dbReference type="EMBL" id="KAF7998288.1"/>
    </source>
</evidence>
<evidence type="ECO:0000313" key="14">
    <source>
        <dbReference type="Proteomes" id="UP000639338"/>
    </source>
</evidence>
<reference evidence="13 14" key="1">
    <citation type="submission" date="2020-08" db="EMBL/GenBank/DDBJ databases">
        <title>Aphidius gifuensis genome sequencing and assembly.</title>
        <authorList>
            <person name="Du Z."/>
        </authorList>
    </citation>
    <scope>NUCLEOTIDE SEQUENCE [LARGE SCALE GENOMIC DNA]</scope>
    <source>
        <strain evidence="13">YNYX2018</strain>
        <tissue evidence="13">Adults</tissue>
    </source>
</reference>
<dbReference type="Proteomes" id="UP000639338">
    <property type="component" value="Unassembled WGS sequence"/>
</dbReference>
<dbReference type="PANTHER" id="PTHR21137">
    <property type="entry name" value="ODORANT RECEPTOR"/>
    <property type="match status" value="1"/>
</dbReference>
<keyword evidence="7" id="KW-0675">Receptor</keyword>
<evidence type="ECO:0000256" key="1">
    <source>
        <dbReference type="ARBA" id="ARBA00004141"/>
    </source>
</evidence>
<evidence type="ECO:0000256" key="3">
    <source>
        <dbReference type="ARBA" id="ARBA00022692"/>
    </source>
</evidence>
<evidence type="ECO:0000256" key="5">
    <source>
        <dbReference type="ARBA" id="ARBA00022989"/>
    </source>
</evidence>
<feature type="transmembrane region" description="Helical" evidence="12">
    <location>
        <begin position="520"/>
        <end position="540"/>
    </location>
</feature>
<feature type="transmembrane region" description="Helical" evidence="12">
    <location>
        <begin position="308"/>
        <end position="326"/>
    </location>
</feature>
<feature type="transmembrane region" description="Helical" evidence="12">
    <location>
        <begin position="173"/>
        <end position="193"/>
    </location>
</feature>
<feature type="transmembrane region" description="Helical" evidence="12">
    <location>
        <begin position="546"/>
        <end position="567"/>
    </location>
</feature>
<protein>
    <recommendedName>
        <fullName evidence="15">Odorant receptor</fullName>
    </recommendedName>
</protein>
<comment type="function">
    <text evidence="9">Odorant receptor which mediates acceptance or avoidance behavior, depending on its substrates. The odorant receptor repertoire encodes a large collection of odor stimuli that vary widely in identity, intensity, and duration. May form a complex with Orco to form odorant-sensing units, providing sensitive and prolonged odorant signaling and calcium permeability.</text>
</comment>
<keyword evidence="5 12" id="KW-1133">Transmembrane helix</keyword>
<evidence type="ECO:0000256" key="11">
    <source>
        <dbReference type="ARBA" id="ARBA00038679"/>
    </source>
</evidence>
<evidence type="ECO:0000256" key="8">
    <source>
        <dbReference type="ARBA" id="ARBA00023224"/>
    </source>
</evidence>
<keyword evidence="2" id="KW-0716">Sensory transduction</keyword>
<accession>A0A834Y6Z8</accession>
<comment type="subunit">
    <text evidence="11">Interacts with Orco. Complexes exist early in the endomembrane system in olfactory sensory neurons (OSNs), coupling these complexes to the conserved ciliary trafficking pathway.</text>
</comment>
<keyword evidence="3 12" id="KW-0812">Transmembrane</keyword>
<feature type="transmembrane region" description="Helical" evidence="12">
    <location>
        <begin position="122"/>
        <end position="146"/>
    </location>
</feature>
<gene>
    <name evidence="13" type="ORF">HCN44_009686</name>
</gene>
<keyword evidence="6 12" id="KW-0472">Membrane</keyword>
<evidence type="ECO:0000256" key="4">
    <source>
        <dbReference type="ARBA" id="ARBA00022725"/>
    </source>
</evidence>
<name>A0A834Y6Z8_APHGI</name>
<evidence type="ECO:0000256" key="7">
    <source>
        <dbReference type="ARBA" id="ARBA00023170"/>
    </source>
</evidence>
<evidence type="ECO:0000256" key="9">
    <source>
        <dbReference type="ARBA" id="ARBA00037764"/>
    </source>
</evidence>
<comment type="subcellular location">
    <subcellularLocation>
        <location evidence="1">Membrane</location>
        <topology evidence="1">Multi-pass membrane protein</topology>
    </subcellularLocation>
</comment>
<keyword evidence="4" id="KW-0552">Olfaction</keyword>
<feature type="transmembrane region" description="Helical" evidence="12">
    <location>
        <begin position="346"/>
        <end position="364"/>
    </location>
</feature>
<dbReference type="AlphaFoldDB" id="A0A834Y6Z8"/>
<dbReference type="Pfam" id="PF02949">
    <property type="entry name" value="7tm_6"/>
    <property type="match status" value="3"/>
</dbReference>
<dbReference type="GO" id="GO:0004984">
    <property type="term" value="F:olfactory receptor activity"/>
    <property type="evidence" value="ECO:0007669"/>
    <property type="project" value="InterPro"/>
</dbReference>
<dbReference type="OrthoDB" id="6597368at2759"/>
<evidence type="ECO:0000256" key="2">
    <source>
        <dbReference type="ARBA" id="ARBA00022606"/>
    </source>
</evidence>
<dbReference type="InterPro" id="IPR004117">
    <property type="entry name" value="7tm6_olfct_rcpt"/>
</dbReference>
<evidence type="ECO:0000256" key="12">
    <source>
        <dbReference type="SAM" id="Phobius"/>
    </source>
</evidence>
<dbReference type="GO" id="GO:0007165">
    <property type="term" value="P:signal transduction"/>
    <property type="evidence" value="ECO:0007669"/>
    <property type="project" value="UniProtKB-KW"/>
</dbReference>
<keyword evidence="14" id="KW-1185">Reference proteome</keyword>
<feature type="transmembrane region" description="Helical" evidence="12">
    <location>
        <begin position="205"/>
        <end position="223"/>
    </location>
</feature>
<comment type="similarity">
    <text evidence="10">Belongs to the insect chemoreceptor superfamily. Heteromeric odorant receptor channel (TC 1.A.69) family. Or2a subfamily.</text>
</comment>
<sequence>MTILEYSFYSLQYFGVWQPINWTPGWKTRFYLIYTIFIIYLVYSFTVFEFIDLFVATDNIQDFTNNLFMLLSFVSLCGKIMIVFIKRKEIIQVVRAFQCDPYRAQNIEEKIIEKKFFRTIRYFTLFYAVITEITVTYMTIAGAMQFSKSNGVLPYKAWIPYNYSTRKIYLTTYGQQLISVWITANIDIGLFMADKINSIFTSVIFLQYSASSIIICTSIYLISQMPLFTVEFAALAMYLICMLIQIFLLCITASEIYKTNWLVLSKRTKSYLILMMIRTRKPIVFTKSFFILKCTGLWKPASCYGWRLWLYNLYIFIIICNSWMFVISQSLDLVLTSNSIEDFTNILFLLLSVLVVCGKINNMLSGRKLMDKLINSFNKYPFKPETDDEVNIQNRFNRINRINTILYWGVNKISVTVFSFRKIVELQPTHILPYGGWFPYDHTKPIIYWFTAVSQLMAPVMAANMTGGYDSFFCGLMMQLCAQVEILKHRFNNKLDNLEKKNLINLNPMAYDVNSFFSKIVFLQYSLSSIVLVASVYILAGLKPGSLQFTSGLIYLLCMFYQIALLCTSGHEISLAFEELGDSIYNSNWLNLTSNKSQKNMIIMMSRMLRPFVIKSGHFVTLNMDSLKYVNLILF</sequence>